<dbReference type="Proteomes" id="UP000248961">
    <property type="component" value="Unassembled WGS sequence"/>
</dbReference>
<feature type="chain" id="PRO_5017453847" description="Secreted protein" evidence="1">
    <location>
        <begin position="31"/>
        <end position="147"/>
    </location>
</feature>
<reference evidence="2 3" key="1">
    <citation type="submission" date="2018-02" db="EMBL/GenBank/DDBJ databases">
        <title>The genomes of Aspergillus section Nigri reveals drivers in fungal speciation.</title>
        <authorList>
            <consortium name="DOE Joint Genome Institute"/>
            <person name="Vesth T.C."/>
            <person name="Nybo J."/>
            <person name="Theobald S."/>
            <person name="Brandl J."/>
            <person name="Frisvad J.C."/>
            <person name="Nielsen K.F."/>
            <person name="Lyhne E.K."/>
            <person name="Kogle M.E."/>
            <person name="Kuo A."/>
            <person name="Riley R."/>
            <person name="Clum A."/>
            <person name="Nolan M."/>
            <person name="Lipzen A."/>
            <person name="Salamov A."/>
            <person name="Henrissat B."/>
            <person name="Wiebenga A."/>
            <person name="De vries R.P."/>
            <person name="Grigoriev I.V."/>
            <person name="Mortensen U.H."/>
            <person name="Andersen M.R."/>
            <person name="Baker S.E."/>
        </authorList>
    </citation>
    <scope>NUCLEOTIDE SEQUENCE [LARGE SCALE GENOMIC DNA]</scope>
    <source>
        <strain evidence="2 3">CBS 101889</strain>
    </source>
</reference>
<dbReference type="VEuPathDB" id="FungiDB:BO97DRAFT_100623"/>
<dbReference type="AlphaFoldDB" id="A0A395HWT3"/>
<gene>
    <name evidence="2" type="ORF">BO97DRAFT_100623</name>
</gene>
<accession>A0A395HWT3</accession>
<dbReference type="RefSeq" id="XP_025550462.1">
    <property type="nucleotide sequence ID" value="XM_025689834.1"/>
</dbReference>
<feature type="signal peptide" evidence="1">
    <location>
        <begin position="1"/>
        <end position="30"/>
    </location>
</feature>
<dbReference type="EMBL" id="KZ824289">
    <property type="protein sequence ID" value="RAL11308.1"/>
    <property type="molecule type" value="Genomic_DNA"/>
</dbReference>
<dbReference type="GeneID" id="37194123"/>
<organism evidence="2 3">
    <name type="scientific">Aspergillus homomorphus (strain CBS 101889)</name>
    <dbReference type="NCBI Taxonomy" id="1450537"/>
    <lineage>
        <taxon>Eukaryota</taxon>
        <taxon>Fungi</taxon>
        <taxon>Dikarya</taxon>
        <taxon>Ascomycota</taxon>
        <taxon>Pezizomycotina</taxon>
        <taxon>Eurotiomycetes</taxon>
        <taxon>Eurotiomycetidae</taxon>
        <taxon>Eurotiales</taxon>
        <taxon>Aspergillaceae</taxon>
        <taxon>Aspergillus</taxon>
        <taxon>Aspergillus subgen. Circumdati</taxon>
    </lineage>
</organism>
<name>A0A395HWT3_ASPHC</name>
<protein>
    <recommendedName>
        <fullName evidence="4">Secreted protein</fullName>
    </recommendedName>
</protein>
<proteinExistence type="predicted"/>
<keyword evidence="3" id="KW-1185">Reference proteome</keyword>
<evidence type="ECO:0000313" key="2">
    <source>
        <dbReference type="EMBL" id="RAL11308.1"/>
    </source>
</evidence>
<evidence type="ECO:0000313" key="3">
    <source>
        <dbReference type="Proteomes" id="UP000248961"/>
    </source>
</evidence>
<evidence type="ECO:0000256" key="1">
    <source>
        <dbReference type="SAM" id="SignalP"/>
    </source>
</evidence>
<sequence length="147" mass="16172">MRSSRLSFLLVFATSFQLLTVPVTIPQSSGSHLTWYGPVVCMCAVSILPTYSNGCLKSIQTHTTQTHHSPIYWQRSRPRGSLPLLLPSSTTPTGSVTRHDPGHLNNTNISRCVSPPRIILVQSPLPLSLKPIVPINNQRPLASTTFF</sequence>
<evidence type="ECO:0008006" key="4">
    <source>
        <dbReference type="Google" id="ProtNLM"/>
    </source>
</evidence>
<keyword evidence="1" id="KW-0732">Signal</keyword>